<name>A0ABR1VSJ8_9PEZI</name>
<evidence type="ECO:0000313" key="2">
    <source>
        <dbReference type="Proteomes" id="UP001480595"/>
    </source>
</evidence>
<dbReference type="EMBL" id="JAQQWL010000005">
    <property type="protein sequence ID" value="KAK8074230.1"/>
    <property type="molecule type" value="Genomic_DNA"/>
</dbReference>
<dbReference type="GeneID" id="92089601"/>
<keyword evidence="2" id="KW-1185">Reference proteome</keyword>
<sequence>MFIPLFHQSHARERQLAAKEEARRANEHACTSIRCVGCASAADDVRRALDHSFADLGVLQTKSGNCAFFRIGPERGAVHSEPRMSDDGGGQEKGRIFINVVPGKREELERLMGKWGMGFPRSWWIAPSRVLPGTS</sequence>
<evidence type="ECO:0000313" key="1">
    <source>
        <dbReference type="EMBL" id="KAK8074230.1"/>
    </source>
</evidence>
<gene>
    <name evidence="1" type="ORF">PG994_005129</name>
</gene>
<dbReference type="Proteomes" id="UP001480595">
    <property type="component" value="Unassembled WGS sequence"/>
</dbReference>
<organism evidence="1 2">
    <name type="scientific">Apiospora phragmitis</name>
    <dbReference type="NCBI Taxonomy" id="2905665"/>
    <lineage>
        <taxon>Eukaryota</taxon>
        <taxon>Fungi</taxon>
        <taxon>Dikarya</taxon>
        <taxon>Ascomycota</taxon>
        <taxon>Pezizomycotina</taxon>
        <taxon>Sordariomycetes</taxon>
        <taxon>Xylariomycetidae</taxon>
        <taxon>Amphisphaeriales</taxon>
        <taxon>Apiosporaceae</taxon>
        <taxon>Apiospora</taxon>
    </lineage>
</organism>
<accession>A0ABR1VSJ8</accession>
<comment type="caution">
    <text evidence="1">The sequence shown here is derived from an EMBL/GenBank/DDBJ whole genome shotgun (WGS) entry which is preliminary data.</text>
</comment>
<reference evidence="1 2" key="1">
    <citation type="submission" date="2023-01" db="EMBL/GenBank/DDBJ databases">
        <title>Analysis of 21 Apiospora genomes using comparative genomics revels a genus with tremendous synthesis potential of carbohydrate active enzymes and secondary metabolites.</title>
        <authorList>
            <person name="Sorensen T."/>
        </authorList>
    </citation>
    <scope>NUCLEOTIDE SEQUENCE [LARGE SCALE GENOMIC DNA]</scope>
    <source>
        <strain evidence="1 2">CBS 135458</strain>
    </source>
</reference>
<protein>
    <submittedName>
        <fullName evidence="1">Threonine aldolase</fullName>
    </submittedName>
</protein>
<dbReference type="RefSeq" id="XP_066718705.1">
    <property type="nucleotide sequence ID" value="XM_066856538.1"/>
</dbReference>
<proteinExistence type="predicted"/>